<dbReference type="Proteomes" id="UP000190648">
    <property type="component" value="Unassembled WGS sequence"/>
</dbReference>
<gene>
    <name evidence="1" type="ORF">AV530_007336</name>
</gene>
<name>A0A1V4JXN5_PATFA</name>
<sequence>MPEPEERRDFSGYHLAETLVSTGGAPGRPRTVKEPGNATSLARNILVNLLEPTAMASTCSLWQASDPKGLWEEQLGLASGKAGEKWRDVCLSSRDAQGYIFHTGLQTAVTCSIFSLMATGNVPHSARWPRQTLHAYDSGHLPFSLTPLNSKWLEVYKPQALTLTALLNYTCGHKRHKERNWKQDRIQGACFQGRKDGSGECSLLACQTYSCRFHGCLTEVGRRTNCLCCPGPGGKVMES</sequence>
<evidence type="ECO:0000313" key="1">
    <source>
        <dbReference type="EMBL" id="OPJ76883.1"/>
    </source>
</evidence>
<keyword evidence="2" id="KW-1185">Reference proteome</keyword>
<comment type="caution">
    <text evidence="1">The sequence shown here is derived from an EMBL/GenBank/DDBJ whole genome shotgun (WGS) entry which is preliminary data.</text>
</comment>
<protein>
    <submittedName>
        <fullName evidence="1">Uncharacterized protein</fullName>
    </submittedName>
</protein>
<reference evidence="1 2" key="1">
    <citation type="submission" date="2016-02" db="EMBL/GenBank/DDBJ databases">
        <title>Band-tailed pigeon sequencing and assembly.</title>
        <authorList>
            <person name="Soares A.E."/>
            <person name="Novak B.J."/>
            <person name="Rice E.S."/>
            <person name="O'Connell B."/>
            <person name="Chang D."/>
            <person name="Weber S."/>
            <person name="Shapiro B."/>
        </authorList>
    </citation>
    <scope>NUCLEOTIDE SEQUENCE [LARGE SCALE GENOMIC DNA]</scope>
    <source>
        <strain evidence="1">BTP2013</strain>
        <tissue evidence="1">Blood</tissue>
    </source>
</reference>
<dbReference type="EMBL" id="LSYS01005497">
    <property type="protein sequence ID" value="OPJ76883.1"/>
    <property type="molecule type" value="Genomic_DNA"/>
</dbReference>
<proteinExistence type="predicted"/>
<dbReference type="AlphaFoldDB" id="A0A1V4JXN5"/>
<organism evidence="1 2">
    <name type="scientific">Patagioenas fasciata monilis</name>
    <dbReference type="NCBI Taxonomy" id="372326"/>
    <lineage>
        <taxon>Eukaryota</taxon>
        <taxon>Metazoa</taxon>
        <taxon>Chordata</taxon>
        <taxon>Craniata</taxon>
        <taxon>Vertebrata</taxon>
        <taxon>Euteleostomi</taxon>
        <taxon>Archelosauria</taxon>
        <taxon>Archosauria</taxon>
        <taxon>Dinosauria</taxon>
        <taxon>Saurischia</taxon>
        <taxon>Theropoda</taxon>
        <taxon>Coelurosauria</taxon>
        <taxon>Aves</taxon>
        <taxon>Neognathae</taxon>
        <taxon>Neoaves</taxon>
        <taxon>Columbimorphae</taxon>
        <taxon>Columbiformes</taxon>
        <taxon>Columbidae</taxon>
        <taxon>Patagioenas</taxon>
    </lineage>
</organism>
<accession>A0A1V4JXN5</accession>
<evidence type="ECO:0000313" key="2">
    <source>
        <dbReference type="Proteomes" id="UP000190648"/>
    </source>
</evidence>